<dbReference type="InterPro" id="IPR011767">
    <property type="entry name" value="GLR_AS"/>
</dbReference>
<dbReference type="CDD" id="cd02066">
    <property type="entry name" value="GRX_family"/>
    <property type="match status" value="1"/>
</dbReference>
<comment type="caution">
    <text evidence="7">The sequence shown here is derived from an EMBL/GenBank/DDBJ whole genome shotgun (WGS) entry which is preliminary data.</text>
</comment>
<dbReference type="PROSITE" id="PS51354">
    <property type="entry name" value="GLUTAREDOXIN_2"/>
    <property type="match status" value="1"/>
</dbReference>
<dbReference type="PRINTS" id="PR00160">
    <property type="entry name" value="GLUTAREDOXIN"/>
</dbReference>
<dbReference type="GO" id="GO:0005739">
    <property type="term" value="C:mitochondrion"/>
    <property type="evidence" value="ECO:0007669"/>
    <property type="project" value="TreeGrafter"/>
</dbReference>
<sequence>MSVLAKLVKQPLTLYVTSSCPFCNNARKLITANKVESKINVLDDMPDGGASLRRELINETGQRTVPYVFSYGKLIGGFSELKQQPQAFWEQLPKNKI</sequence>
<evidence type="ECO:0000256" key="4">
    <source>
        <dbReference type="ARBA" id="ARBA00023157"/>
    </source>
</evidence>
<dbReference type="Proteomes" id="UP001362899">
    <property type="component" value="Unassembled WGS sequence"/>
</dbReference>
<evidence type="ECO:0000256" key="5">
    <source>
        <dbReference type="ARBA" id="ARBA00023284"/>
    </source>
</evidence>
<dbReference type="PROSITE" id="PS00195">
    <property type="entry name" value="GLUTAREDOXIN_1"/>
    <property type="match status" value="1"/>
</dbReference>
<evidence type="ECO:0000313" key="7">
    <source>
        <dbReference type="EMBL" id="GMM50175.1"/>
    </source>
</evidence>
<dbReference type="Gene3D" id="3.40.30.10">
    <property type="entry name" value="Glutaredoxin"/>
    <property type="match status" value="1"/>
</dbReference>
<evidence type="ECO:0000256" key="2">
    <source>
        <dbReference type="ARBA" id="ARBA00022448"/>
    </source>
</evidence>
<dbReference type="Pfam" id="PF00462">
    <property type="entry name" value="Glutaredoxin"/>
    <property type="match status" value="1"/>
</dbReference>
<gene>
    <name evidence="7" type="ORF">DASB73_011330</name>
</gene>
<keyword evidence="3" id="KW-0249">Electron transport</keyword>
<accession>A0AAV5RFM2</accession>
<dbReference type="PANTHER" id="PTHR46679:SF1">
    <property type="entry name" value="GLUTAREDOXIN-2, MITOCHONDRIAL"/>
    <property type="match status" value="1"/>
</dbReference>
<comment type="similarity">
    <text evidence="1">Belongs to the glutaredoxin family.</text>
</comment>
<dbReference type="SUPFAM" id="SSF52833">
    <property type="entry name" value="Thioredoxin-like"/>
    <property type="match status" value="1"/>
</dbReference>
<dbReference type="EMBL" id="BTGC01000003">
    <property type="protein sequence ID" value="GMM50175.1"/>
    <property type="molecule type" value="Genomic_DNA"/>
</dbReference>
<proteinExistence type="inferred from homology"/>
<dbReference type="GO" id="GO:0015035">
    <property type="term" value="F:protein-disulfide reductase activity"/>
    <property type="evidence" value="ECO:0007669"/>
    <property type="project" value="TreeGrafter"/>
</dbReference>
<organism evidence="7 8">
    <name type="scientific">Starmerella bacillaris</name>
    <name type="common">Yeast</name>
    <name type="synonym">Candida zemplinina</name>
    <dbReference type="NCBI Taxonomy" id="1247836"/>
    <lineage>
        <taxon>Eukaryota</taxon>
        <taxon>Fungi</taxon>
        <taxon>Dikarya</taxon>
        <taxon>Ascomycota</taxon>
        <taxon>Saccharomycotina</taxon>
        <taxon>Dipodascomycetes</taxon>
        <taxon>Dipodascales</taxon>
        <taxon>Trichomonascaceae</taxon>
        <taxon>Starmerella</taxon>
    </lineage>
</organism>
<evidence type="ECO:0000256" key="1">
    <source>
        <dbReference type="ARBA" id="ARBA00007787"/>
    </source>
</evidence>
<evidence type="ECO:0000259" key="6">
    <source>
        <dbReference type="Pfam" id="PF00462"/>
    </source>
</evidence>
<dbReference type="InterPro" id="IPR036249">
    <property type="entry name" value="Thioredoxin-like_sf"/>
</dbReference>
<keyword evidence="8" id="KW-1185">Reference proteome</keyword>
<dbReference type="PANTHER" id="PTHR46679">
    <property type="match status" value="1"/>
</dbReference>
<keyword evidence="2" id="KW-0813">Transport</keyword>
<evidence type="ECO:0000313" key="8">
    <source>
        <dbReference type="Proteomes" id="UP001362899"/>
    </source>
</evidence>
<dbReference type="PROSITE" id="PS51257">
    <property type="entry name" value="PROKAR_LIPOPROTEIN"/>
    <property type="match status" value="1"/>
</dbReference>
<evidence type="ECO:0000256" key="3">
    <source>
        <dbReference type="ARBA" id="ARBA00022982"/>
    </source>
</evidence>
<dbReference type="AlphaFoldDB" id="A0AAV5RFM2"/>
<dbReference type="InterPro" id="IPR014025">
    <property type="entry name" value="Glutaredoxin_subgr"/>
</dbReference>
<dbReference type="InterPro" id="IPR002109">
    <property type="entry name" value="Glutaredoxin"/>
</dbReference>
<protein>
    <recommendedName>
        <fullName evidence="6">Glutaredoxin domain-containing protein</fullName>
    </recommendedName>
</protein>
<name>A0AAV5RFM2_STABA</name>
<keyword evidence="4" id="KW-1015">Disulfide bond</keyword>
<feature type="domain" description="Glutaredoxin" evidence="6">
    <location>
        <begin position="13"/>
        <end position="75"/>
    </location>
</feature>
<keyword evidence="5" id="KW-0676">Redox-active center</keyword>
<reference evidence="7 8" key="1">
    <citation type="journal article" date="2023" name="Elife">
        <title>Identification of key yeast species and microbe-microbe interactions impacting larval growth of Drosophila in the wild.</title>
        <authorList>
            <person name="Mure A."/>
            <person name="Sugiura Y."/>
            <person name="Maeda R."/>
            <person name="Honda K."/>
            <person name="Sakurai N."/>
            <person name="Takahashi Y."/>
            <person name="Watada M."/>
            <person name="Katoh T."/>
            <person name="Gotoh A."/>
            <person name="Gotoh Y."/>
            <person name="Taniguchi I."/>
            <person name="Nakamura K."/>
            <person name="Hayashi T."/>
            <person name="Katayama T."/>
            <person name="Uemura T."/>
            <person name="Hattori Y."/>
        </authorList>
    </citation>
    <scope>NUCLEOTIDE SEQUENCE [LARGE SCALE GENOMIC DNA]</scope>
    <source>
        <strain evidence="7 8">SB-73</strain>
    </source>
</reference>